<dbReference type="CDD" id="cd00146">
    <property type="entry name" value="PKD"/>
    <property type="match status" value="2"/>
</dbReference>
<sequence length="1450" mass="147246">MAGGLDVRTMLNRVTAALVAVAIAILGAIIALPAPPAVAHQASTPAPPTESSMVSAVPSAVTPQVDDGAVWSAAQVGDVMVIGGSFTSVGGTARSGIAAFNATTGAISSTFAPALSGGQVYSVLPGPDTSSVYVAGDFTSVNGKAVKYLTLLNVSTGAIVSSFTAPTFNYGGIRDMAKAGSRLVVGGFFTTANGSTRQGLASMSASSGALDGYVSEQLTGHHNDTGSGAQGYVGPWALDVSPDGTRLVVTGNFKYADGLLRDQLVMIDLNSTSTAVDTSWATTRYSPYCFNWAFDGYTRGITFSPDSSYFVVNATGGGVTGSLCDATSRFETRATGVDIQPTWVDQTGGDTVWGVTVTNNAVYIGGHNRWNNNPLGSDQAQPGAVPRPGLAALDPVSGRPYSWNPGHKPLGKAVYALLATDKGLWMAYDNNYIGNYKYQRQKIAFFPYSGGTQLASTATGKLPGTVYLGRYASNSPTNVLYRVDAGGPAITSSDGGPDWAADSSASPSPYLSGQTSTADWNPVTSVSSTVPAGTPSAIFDHERWSGSDNPKMDYRFPVATGTHVKVRLYFANRYTGTGSAGQRVFDVDINGARVLDHYDIAADVGDQTGTMKAFDATATDGVVDISFAHETENPLVNGIEIINQDVAAPTDPTDSLTSVSFDGTSAGTPQPVSGTSIPWRNTRGAFTVGSKLFYGSTDGTLYVAPLNGSSIGSPTAVNPYHDPAWATVDSQDGTTFDGNNPTFYSQVASVTGMFYSGGRLYFTMTGDSRLYSAWFSPDSGIVDNTEQVVSSSVDFTNAGGMFLSGNTLYYVNKLNGGLYQVSFDGTAVSGTPVLVNGPTTGGVDWTNKSMFFIASPAANKPPTASFTTSCSNGGCAVDAAASSDTDGSIASYSWDFGDGGTASGVNPSHAYSAAGSYAITLTVTDDKGASASTTRQVTVASTAQQVSFVGASHSAAGSSTTKTAAVPAGAKVGDTILLTLNTSKTTTWSGPGSGWTQVATTTNVSITSTLWRKQVAAGDLGGTVSFTSSAAAKASVGLLDYRGVSASTPIPTSAVSGDAGGFSHVTPSITAPSGATVVSLWADKSAAVSSWSAPQGVTQRDVAYDSGSSGRFSLLAADSNGPVSQGAYGTLTATTDASSDKAIMWTIALKPEAAAQNAAPTASYTTSCTALSCTFDSSASSDSDGTITGWSWDFGDGGTSTSAKPTHAYSSAATYAVKLTVTDNGGATGTTTQQVTVSSPSAQAVTYVGSAHSAAGSTTSKSVTVPAAVTTGDTMLLVLTSSAGAGWTSPPSGWTQVSTLTNSTISSTMWRKTAGSSDAGSAVSVTKSAAGKAVLSLAVYRNASGSAPVDAFAVIGDAGGTSHTTPTVTAAAGDRIVSWWTDKSTAVAAWTPPAGVTSRDSAYDTGSSGRFSMLVADAAAAGAGTAGGVTATTDSASDKAIMWTVALKPA</sequence>
<dbReference type="InterPro" id="IPR035986">
    <property type="entry name" value="PKD_dom_sf"/>
</dbReference>
<dbReference type="InterPro" id="IPR022409">
    <property type="entry name" value="PKD/Chitinase_dom"/>
</dbReference>
<dbReference type="Gene3D" id="2.60.120.430">
    <property type="entry name" value="Galactose-binding lectin"/>
    <property type="match status" value="1"/>
</dbReference>
<dbReference type="GO" id="GO:0005975">
    <property type="term" value="P:carbohydrate metabolic process"/>
    <property type="evidence" value="ECO:0007669"/>
    <property type="project" value="UniProtKB-ARBA"/>
</dbReference>
<dbReference type="SUPFAM" id="SSF49299">
    <property type="entry name" value="PKD domain"/>
    <property type="match status" value="2"/>
</dbReference>
<dbReference type="InterPro" id="IPR000601">
    <property type="entry name" value="PKD_dom"/>
</dbReference>
<dbReference type="InterPro" id="IPR011047">
    <property type="entry name" value="Quinoprotein_ADH-like_sf"/>
</dbReference>
<feature type="domain" description="PKD" evidence="2">
    <location>
        <begin position="862"/>
        <end position="946"/>
    </location>
</feature>
<comment type="caution">
    <text evidence="3">The sequence shown here is derived from an EMBL/GenBank/DDBJ whole genome shotgun (WGS) entry which is preliminary data.</text>
</comment>
<reference evidence="3 4" key="1">
    <citation type="submission" date="2018-10" db="EMBL/GenBank/DDBJ databases">
        <title>Marmoricola sp. 4Q3S-7 whole genome shotgun sequence.</title>
        <authorList>
            <person name="Li F."/>
        </authorList>
    </citation>
    <scope>NUCLEOTIDE SEQUENCE [LARGE SCALE GENOMIC DNA]</scope>
    <source>
        <strain evidence="3 4">4Q3S-7</strain>
    </source>
</reference>
<dbReference type="EMBL" id="RDBE01000010">
    <property type="protein sequence ID" value="RLV47609.1"/>
    <property type="molecule type" value="Genomic_DNA"/>
</dbReference>
<accession>A0A3L8NZ15</accession>
<dbReference type="Pfam" id="PF11721">
    <property type="entry name" value="Malectin"/>
    <property type="match status" value="1"/>
</dbReference>
<dbReference type="Gene3D" id="2.60.40.10">
    <property type="entry name" value="Immunoglobulins"/>
    <property type="match status" value="2"/>
</dbReference>
<keyword evidence="4" id="KW-1185">Reference proteome</keyword>
<organism evidence="3 4">
    <name type="scientific">Nocardioides mangrovicus</name>
    <dbReference type="NCBI Taxonomy" id="2478913"/>
    <lineage>
        <taxon>Bacteria</taxon>
        <taxon>Bacillati</taxon>
        <taxon>Actinomycetota</taxon>
        <taxon>Actinomycetes</taxon>
        <taxon>Propionibacteriales</taxon>
        <taxon>Nocardioidaceae</taxon>
        <taxon>Nocardioides</taxon>
    </lineage>
</organism>
<dbReference type="InterPro" id="IPR013783">
    <property type="entry name" value="Ig-like_fold"/>
</dbReference>
<evidence type="ECO:0000256" key="1">
    <source>
        <dbReference type="SAM" id="MobiDB-lite"/>
    </source>
</evidence>
<feature type="region of interest" description="Disordered" evidence="1">
    <location>
        <begin position="492"/>
        <end position="517"/>
    </location>
</feature>
<evidence type="ECO:0000259" key="2">
    <source>
        <dbReference type="PROSITE" id="PS50093"/>
    </source>
</evidence>
<dbReference type="InterPro" id="IPR021720">
    <property type="entry name" value="Malectin_dom"/>
</dbReference>
<gene>
    <name evidence="3" type="ORF">D9V37_15710</name>
</gene>
<name>A0A3L8NZ15_9ACTN</name>
<dbReference type="Proteomes" id="UP000281708">
    <property type="component" value="Unassembled WGS sequence"/>
</dbReference>
<dbReference type="PROSITE" id="PS50093">
    <property type="entry name" value="PKD"/>
    <property type="match status" value="2"/>
</dbReference>
<evidence type="ECO:0000313" key="3">
    <source>
        <dbReference type="EMBL" id="RLV47609.1"/>
    </source>
</evidence>
<protein>
    <submittedName>
        <fullName evidence="3">PKD domain-containing protein</fullName>
    </submittedName>
</protein>
<dbReference type="Pfam" id="PF18911">
    <property type="entry name" value="PKD_4"/>
    <property type="match status" value="2"/>
</dbReference>
<feature type="domain" description="PKD" evidence="2">
    <location>
        <begin position="1156"/>
        <end position="1244"/>
    </location>
</feature>
<feature type="compositionally biased region" description="Low complexity" evidence="1">
    <location>
        <begin position="492"/>
        <end position="513"/>
    </location>
</feature>
<evidence type="ECO:0000313" key="4">
    <source>
        <dbReference type="Proteomes" id="UP000281708"/>
    </source>
</evidence>
<dbReference type="SMART" id="SM00089">
    <property type="entry name" value="PKD"/>
    <property type="match status" value="2"/>
</dbReference>
<proteinExistence type="predicted"/>
<dbReference type="SUPFAM" id="SSF50998">
    <property type="entry name" value="Quinoprotein alcohol dehydrogenase-like"/>
    <property type="match status" value="1"/>
</dbReference>